<proteinExistence type="predicted"/>
<evidence type="ECO:0000313" key="2">
    <source>
        <dbReference type="EMBL" id="GER38968.1"/>
    </source>
</evidence>
<dbReference type="Proteomes" id="UP000325081">
    <property type="component" value="Unassembled WGS sequence"/>
</dbReference>
<dbReference type="AlphaFoldDB" id="A0A5A7Q2A4"/>
<comment type="caution">
    <text evidence="2">The sequence shown here is derived from an EMBL/GenBank/DDBJ whole genome shotgun (WGS) entry which is preliminary data.</text>
</comment>
<feature type="compositionally biased region" description="Basic residues" evidence="1">
    <location>
        <begin position="157"/>
        <end position="166"/>
    </location>
</feature>
<keyword evidence="3" id="KW-1185">Reference proteome</keyword>
<feature type="compositionally biased region" description="Basic and acidic residues" evidence="1">
    <location>
        <begin position="174"/>
        <end position="187"/>
    </location>
</feature>
<accession>A0A5A7Q2A4</accession>
<reference evidence="3" key="1">
    <citation type="journal article" date="2019" name="Curr. Biol.">
        <title>Genome Sequence of Striga asiatica Provides Insight into the Evolution of Plant Parasitism.</title>
        <authorList>
            <person name="Yoshida S."/>
            <person name="Kim S."/>
            <person name="Wafula E.K."/>
            <person name="Tanskanen J."/>
            <person name="Kim Y.M."/>
            <person name="Honaas L."/>
            <person name="Yang Z."/>
            <person name="Spallek T."/>
            <person name="Conn C.E."/>
            <person name="Ichihashi Y."/>
            <person name="Cheong K."/>
            <person name="Cui S."/>
            <person name="Der J.P."/>
            <person name="Gundlach H."/>
            <person name="Jiao Y."/>
            <person name="Hori C."/>
            <person name="Ishida J.K."/>
            <person name="Kasahara H."/>
            <person name="Kiba T."/>
            <person name="Kim M.S."/>
            <person name="Koo N."/>
            <person name="Laohavisit A."/>
            <person name="Lee Y.H."/>
            <person name="Lumba S."/>
            <person name="McCourt P."/>
            <person name="Mortimer J.C."/>
            <person name="Mutuku J.M."/>
            <person name="Nomura T."/>
            <person name="Sasaki-Sekimoto Y."/>
            <person name="Seto Y."/>
            <person name="Wang Y."/>
            <person name="Wakatake T."/>
            <person name="Sakakibara H."/>
            <person name="Demura T."/>
            <person name="Yamaguchi S."/>
            <person name="Yoneyama K."/>
            <person name="Manabe R.I."/>
            <person name="Nelson D.C."/>
            <person name="Schulman A.H."/>
            <person name="Timko M.P."/>
            <person name="dePamphilis C.W."/>
            <person name="Choi D."/>
            <person name="Shirasu K."/>
        </authorList>
    </citation>
    <scope>NUCLEOTIDE SEQUENCE [LARGE SCALE GENOMIC DNA]</scope>
    <source>
        <strain evidence="3">cv. UVA1</strain>
    </source>
</reference>
<feature type="region of interest" description="Disordered" evidence="1">
    <location>
        <begin position="157"/>
        <end position="187"/>
    </location>
</feature>
<dbReference type="EMBL" id="BKCP01005572">
    <property type="protein sequence ID" value="GER38968.1"/>
    <property type="molecule type" value="Genomic_DNA"/>
</dbReference>
<evidence type="ECO:0000256" key="1">
    <source>
        <dbReference type="SAM" id="MobiDB-lite"/>
    </source>
</evidence>
<evidence type="ECO:0000313" key="3">
    <source>
        <dbReference type="Proteomes" id="UP000325081"/>
    </source>
</evidence>
<protein>
    <submittedName>
        <fullName evidence="2">Phosphatidic acid phosphatase (PAP2) family protein</fullName>
    </submittedName>
</protein>
<gene>
    <name evidence="2" type="ORF">STAS_15533</name>
</gene>
<organism evidence="2 3">
    <name type="scientific">Striga asiatica</name>
    <name type="common">Asiatic witchweed</name>
    <name type="synonym">Buchnera asiatica</name>
    <dbReference type="NCBI Taxonomy" id="4170"/>
    <lineage>
        <taxon>Eukaryota</taxon>
        <taxon>Viridiplantae</taxon>
        <taxon>Streptophyta</taxon>
        <taxon>Embryophyta</taxon>
        <taxon>Tracheophyta</taxon>
        <taxon>Spermatophyta</taxon>
        <taxon>Magnoliopsida</taxon>
        <taxon>eudicotyledons</taxon>
        <taxon>Gunneridae</taxon>
        <taxon>Pentapetalae</taxon>
        <taxon>asterids</taxon>
        <taxon>lamiids</taxon>
        <taxon>Lamiales</taxon>
        <taxon>Orobanchaceae</taxon>
        <taxon>Buchnereae</taxon>
        <taxon>Striga</taxon>
    </lineage>
</organism>
<sequence>MAWEFGSYLGKALVPRVLPVESGILNMVKRRDKDKEWKSGMRSTGDCKSLSQLTTLVTSFKAFSVWLGWSIEAPFGNGYLFGLGIDAFRILGQQSLQPTFSGNWDLSNQRVDYIELERKLKFKRAGFGNSRTTALHFRLDPQLFSLVDPGPMARREPYRRKKRQLHRTWAQNAKGEKETEPLIDRHT</sequence>
<name>A0A5A7Q2A4_STRAF</name>